<dbReference type="Proteomes" id="UP000016649">
    <property type="component" value="Unassembled WGS sequence"/>
</dbReference>
<proteinExistence type="predicted"/>
<dbReference type="InterPro" id="IPR033399">
    <property type="entry name" value="TP_0789-like"/>
</dbReference>
<sequence length="256" mass="29237">MLQSFKARSAAFFLLCLCAVSFLPAQTPDTEQMYSILDKFFDSVNSKKDLTCTLSLITEKPNEPKAAYQFKLFRRDKKDQTCLVQLAPEAEKGTGYLQENDNLWTYDPSSHQFTHSSLKRNLGNSNAKISDVNTKSEFRQSYEIISIEEASLGKFDVYAVTAKTLKADAAYAQEKFFIRKDINLILKIESYGSSGRHMRTTLFAKYTKIDDRNLPVHQIHINELNKGEKTTQIFSDFDTSDVPDVVFTKAYLEKIN</sequence>
<accession>A0ABN0NXF5</accession>
<dbReference type="Gene3D" id="2.50.20.10">
    <property type="entry name" value="Lipoprotein localisation LolA/LolB/LppX"/>
    <property type="match status" value="1"/>
</dbReference>
<gene>
    <name evidence="3" type="ORF">HMPREF9193_01769</name>
</gene>
<dbReference type="Pfam" id="PF17131">
    <property type="entry name" value="LolA_like"/>
    <property type="match status" value="1"/>
</dbReference>
<comment type="caution">
    <text evidence="3">The sequence shown here is derived from an EMBL/GenBank/DDBJ whole genome shotgun (WGS) entry which is preliminary data.</text>
</comment>
<feature type="domain" description="Uncharacterized protein TP-0789" evidence="2">
    <location>
        <begin position="78"/>
        <end position="254"/>
    </location>
</feature>
<keyword evidence="1" id="KW-0732">Signal</keyword>
<feature type="chain" id="PRO_5045470795" description="Uncharacterized protein TP-0789 domain-containing protein" evidence="1">
    <location>
        <begin position="26"/>
        <end position="256"/>
    </location>
</feature>
<evidence type="ECO:0000259" key="2">
    <source>
        <dbReference type="Pfam" id="PF17131"/>
    </source>
</evidence>
<evidence type="ECO:0000313" key="4">
    <source>
        <dbReference type="Proteomes" id="UP000016649"/>
    </source>
</evidence>
<protein>
    <recommendedName>
        <fullName evidence="2">Uncharacterized protein TP-0789 domain-containing protein</fullName>
    </recommendedName>
</protein>
<name>A0ABN0NXF5_TRELE</name>
<dbReference type="CDD" id="cd16329">
    <property type="entry name" value="LolA_like"/>
    <property type="match status" value="1"/>
</dbReference>
<reference evidence="3 4" key="1">
    <citation type="submission" date="2013-08" db="EMBL/GenBank/DDBJ databases">
        <authorList>
            <person name="Weinstock G."/>
            <person name="Sodergren E."/>
            <person name="Wylie T."/>
            <person name="Fulton L."/>
            <person name="Fulton R."/>
            <person name="Fronick C."/>
            <person name="O'Laughlin M."/>
            <person name="Godfrey J."/>
            <person name="Miner T."/>
            <person name="Herter B."/>
            <person name="Appelbaum E."/>
            <person name="Cordes M."/>
            <person name="Lek S."/>
            <person name="Wollam A."/>
            <person name="Pepin K.H."/>
            <person name="Palsikar V.B."/>
            <person name="Mitreva M."/>
            <person name="Wilson R.K."/>
        </authorList>
    </citation>
    <scope>NUCLEOTIDE SEQUENCE [LARGE SCALE GENOMIC DNA]</scope>
    <source>
        <strain evidence="3 4">ATCC 700332</strain>
    </source>
</reference>
<evidence type="ECO:0000313" key="3">
    <source>
        <dbReference type="EMBL" id="ERJ92108.1"/>
    </source>
</evidence>
<organism evidence="3 4">
    <name type="scientific">Treponema lecithinolyticum ATCC 700332</name>
    <dbReference type="NCBI Taxonomy" id="1321815"/>
    <lineage>
        <taxon>Bacteria</taxon>
        <taxon>Pseudomonadati</taxon>
        <taxon>Spirochaetota</taxon>
        <taxon>Spirochaetia</taxon>
        <taxon>Spirochaetales</taxon>
        <taxon>Treponemataceae</taxon>
        <taxon>Treponema</taxon>
    </lineage>
</organism>
<dbReference type="EMBL" id="AWVH01000039">
    <property type="protein sequence ID" value="ERJ92108.1"/>
    <property type="molecule type" value="Genomic_DNA"/>
</dbReference>
<feature type="signal peptide" evidence="1">
    <location>
        <begin position="1"/>
        <end position="25"/>
    </location>
</feature>
<evidence type="ECO:0000256" key="1">
    <source>
        <dbReference type="SAM" id="SignalP"/>
    </source>
</evidence>
<keyword evidence="4" id="KW-1185">Reference proteome</keyword>